<proteinExistence type="predicted"/>
<keyword evidence="2" id="KW-1185">Reference proteome</keyword>
<sequence>MSKPPMKMKLGQNRATPAAVDAVMKPSVITKRLQMNIPEDLHKEFKKACVDDDVEMTDVVTQLVRDWLKGRA</sequence>
<dbReference type="Pfam" id="PF09274">
    <property type="entry name" value="ParG"/>
    <property type="match status" value="1"/>
</dbReference>
<organism evidence="1 2">
    <name type="scientific">Enterobacter vonholyi</name>
    <dbReference type="NCBI Taxonomy" id="2797505"/>
    <lineage>
        <taxon>Bacteria</taxon>
        <taxon>Pseudomonadati</taxon>
        <taxon>Pseudomonadota</taxon>
        <taxon>Gammaproteobacteria</taxon>
        <taxon>Enterobacterales</taxon>
        <taxon>Enterobacteriaceae</taxon>
        <taxon>Enterobacter</taxon>
    </lineage>
</organism>
<gene>
    <name evidence="1" type="ORF">MXM28_21385</name>
</gene>
<protein>
    <recommendedName>
        <fullName evidence="3">ParG</fullName>
    </recommendedName>
</protein>
<reference evidence="1 2" key="1">
    <citation type="submission" date="2022-04" db="EMBL/GenBank/DDBJ databases">
        <title>Whole genome surviellance of AMR bacteria from Assam, India: One Health Study.</title>
        <authorList>
            <person name="Mendem S.K."/>
            <person name="Rakshit O."/>
            <person name="Murugesan D."/>
            <person name="Shome R."/>
            <person name="Raisen C."/>
            <person name="Holmes M.A."/>
            <person name="Saikia K."/>
            <person name="Shome B.R."/>
        </authorList>
    </citation>
    <scope>NUCLEOTIDE SEQUENCE [LARGE SCALE GENOMIC DNA]</scope>
    <source>
        <strain evidence="1 2">MGG-11lp</strain>
    </source>
</reference>
<dbReference type="SUPFAM" id="SSF47598">
    <property type="entry name" value="Ribbon-helix-helix"/>
    <property type="match status" value="1"/>
</dbReference>
<dbReference type="Gene3D" id="1.10.1220.10">
    <property type="entry name" value="Met repressor-like"/>
    <property type="match status" value="1"/>
</dbReference>
<comment type="caution">
    <text evidence="1">The sequence shown here is derived from an EMBL/GenBank/DDBJ whole genome shotgun (WGS) entry which is preliminary data.</text>
</comment>
<evidence type="ECO:0000313" key="1">
    <source>
        <dbReference type="EMBL" id="MEB6412230.1"/>
    </source>
</evidence>
<dbReference type="InterPro" id="IPR013321">
    <property type="entry name" value="Arc_rbn_hlx_hlx"/>
</dbReference>
<dbReference type="RefSeq" id="WP_325848916.1">
    <property type="nucleotide sequence ID" value="NZ_JALLMC010000011.1"/>
</dbReference>
<evidence type="ECO:0008006" key="3">
    <source>
        <dbReference type="Google" id="ProtNLM"/>
    </source>
</evidence>
<dbReference type="InterPro" id="IPR010985">
    <property type="entry name" value="Ribbon_hlx_hlx"/>
</dbReference>
<evidence type="ECO:0000313" key="2">
    <source>
        <dbReference type="Proteomes" id="UP001306510"/>
    </source>
</evidence>
<dbReference type="EMBL" id="JALLMC010000011">
    <property type="protein sequence ID" value="MEB6412230.1"/>
    <property type="molecule type" value="Genomic_DNA"/>
</dbReference>
<dbReference type="InterPro" id="IPR015354">
    <property type="entry name" value="DNA_partition_ParG"/>
</dbReference>
<dbReference type="Proteomes" id="UP001306510">
    <property type="component" value="Unassembled WGS sequence"/>
</dbReference>
<accession>A0ABU6E7Q0</accession>
<name>A0ABU6E7Q0_9ENTR</name>